<organism evidence="8 9">
    <name type="scientific">Tenuifilum thalassicum</name>
    <dbReference type="NCBI Taxonomy" id="2590900"/>
    <lineage>
        <taxon>Bacteria</taxon>
        <taxon>Pseudomonadati</taxon>
        <taxon>Bacteroidota</taxon>
        <taxon>Bacteroidia</taxon>
        <taxon>Bacteroidales</taxon>
        <taxon>Tenuifilaceae</taxon>
        <taxon>Tenuifilum</taxon>
    </lineage>
</organism>
<dbReference type="NCBIfam" id="TIGR01378">
    <property type="entry name" value="thi_PPkinase"/>
    <property type="match status" value="1"/>
</dbReference>
<keyword evidence="3 8" id="KW-0418">Kinase</keyword>
<dbReference type="GO" id="GO:0005524">
    <property type="term" value="F:ATP binding"/>
    <property type="evidence" value="ECO:0007669"/>
    <property type="project" value="UniProtKB-KW"/>
</dbReference>
<dbReference type="EMBL" id="CP041345">
    <property type="protein sequence ID" value="QKG80532.1"/>
    <property type="molecule type" value="Genomic_DNA"/>
</dbReference>
<dbReference type="InterPro" id="IPR053149">
    <property type="entry name" value="TPK"/>
</dbReference>
<evidence type="ECO:0000256" key="3">
    <source>
        <dbReference type="ARBA" id="ARBA00022777"/>
    </source>
</evidence>
<evidence type="ECO:0000256" key="2">
    <source>
        <dbReference type="ARBA" id="ARBA00022741"/>
    </source>
</evidence>
<dbReference type="PANTHER" id="PTHR41299:SF1">
    <property type="entry name" value="THIAMINE PYROPHOSPHOKINASE"/>
    <property type="match status" value="1"/>
</dbReference>
<dbReference type="InterPro" id="IPR036759">
    <property type="entry name" value="TPK_catalytic_sf"/>
</dbReference>
<dbReference type="GO" id="GO:0006772">
    <property type="term" value="P:thiamine metabolic process"/>
    <property type="evidence" value="ECO:0007669"/>
    <property type="project" value="UniProtKB-UniRule"/>
</dbReference>
<keyword evidence="1 8" id="KW-0808">Transferase</keyword>
<evidence type="ECO:0000256" key="1">
    <source>
        <dbReference type="ARBA" id="ARBA00022679"/>
    </source>
</evidence>
<dbReference type="KEGG" id="ttz:FHG85_09710"/>
<sequence>MKAVILANGEFPSHPTPLNELLDAPLLVCCDGAIENLEKLAITPNALVGDLDSIKEHLKKKYQSILHHDPDQNTNDLTKAVKWCIGNRINDIVIVGATGKREDHTLGNIGLLSNYARMGANVKMLTDTGVFYPLLSSSTIGSYVGQQVSIFSPNNQTVITTKNLKYPIENKTLPEFWMGTLNESLGDKFEISFSPGPLIIYLKY</sequence>
<dbReference type="Proteomes" id="UP000500961">
    <property type="component" value="Chromosome"/>
</dbReference>
<protein>
    <recommendedName>
        <fullName evidence="5">Thiamine diphosphokinase</fullName>
        <ecNumber evidence="5">2.7.6.2</ecNumber>
    </recommendedName>
</protein>
<dbReference type="EC" id="2.7.6.2" evidence="5"/>
<dbReference type="Pfam" id="PF21275">
    <property type="entry name" value="Thi_PPkinase_C"/>
    <property type="match status" value="1"/>
</dbReference>
<proteinExistence type="predicted"/>
<dbReference type="GO" id="GO:0016301">
    <property type="term" value="F:kinase activity"/>
    <property type="evidence" value="ECO:0007669"/>
    <property type="project" value="UniProtKB-KW"/>
</dbReference>
<dbReference type="InterPro" id="IPR049442">
    <property type="entry name" value="Thi_PPkinase-like_C"/>
</dbReference>
<name>A0A7D3XET0_9BACT</name>
<keyword evidence="4" id="KW-0067">ATP-binding</keyword>
<accession>A0A7D3XET0</accession>
<dbReference type="GO" id="GO:0009229">
    <property type="term" value="P:thiamine diphosphate biosynthetic process"/>
    <property type="evidence" value="ECO:0007669"/>
    <property type="project" value="InterPro"/>
</dbReference>
<dbReference type="Pfam" id="PF04263">
    <property type="entry name" value="TPK_catalytic"/>
    <property type="match status" value="1"/>
</dbReference>
<dbReference type="PANTHER" id="PTHR41299">
    <property type="entry name" value="THIAMINE PYROPHOSPHOKINASE"/>
    <property type="match status" value="1"/>
</dbReference>
<evidence type="ECO:0000313" key="9">
    <source>
        <dbReference type="Proteomes" id="UP000500961"/>
    </source>
</evidence>
<evidence type="ECO:0000256" key="4">
    <source>
        <dbReference type="ARBA" id="ARBA00022840"/>
    </source>
</evidence>
<gene>
    <name evidence="8" type="ORF">FHG85_09710</name>
</gene>
<dbReference type="InterPro" id="IPR007371">
    <property type="entry name" value="TPK_catalytic"/>
</dbReference>
<dbReference type="Gene3D" id="3.40.50.10240">
    <property type="entry name" value="Thiamin pyrophosphokinase, catalytic domain"/>
    <property type="match status" value="1"/>
</dbReference>
<feature type="domain" description="Thiamin pyrophosphokinase-like substrate-binding" evidence="7">
    <location>
        <begin position="129"/>
        <end position="201"/>
    </location>
</feature>
<dbReference type="CDD" id="cd07995">
    <property type="entry name" value="TPK"/>
    <property type="match status" value="1"/>
</dbReference>
<reference evidence="8 9" key="1">
    <citation type="submission" date="2019-07" db="EMBL/GenBank/DDBJ databases">
        <title>Thalassofilum flectens gen. nov., sp. nov., a novel moderate thermophilic anaerobe from a shallow sea hot spring in Kunashir Island (Russia), representing a new family in the order Bacteroidales, and proposal of Thalassofilacea fam. nov.</title>
        <authorList>
            <person name="Kochetkova T.V."/>
            <person name="Podosokorskaya O.A."/>
            <person name="Novikov A."/>
            <person name="Elcheninov A.G."/>
            <person name="Toshchakov S.V."/>
            <person name="Kublanov I.V."/>
        </authorList>
    </citation>
    <scope>NUCLEOTIDE SEQUENCE [LARGE SCALE GENOMIC DNA]</scope>
    <source>
        <strain evidence="8 9">38-H</strain>
    </source>
</reference>
<dbReference type="AlphaFoldDB" id="A0A7D3XET0"/>
<evidence type="ECO:0000259" key="6">
    <source>
        <dbReference type="Pfam" id="PF04263"/>
    </source>
</evidence>
<evidence type="ECO:0000259" key="7">
    <source>
        <dbReference type="Pfam" id="PF21275"/>
    </source>
</evidence>
<evidence type="ECO:0000256" key="5">
    <source>
        <dbReference type="NCBIfam" id="TIGR01378"/>
    </source>
</evidence>
<evidence type="ECO:0000313" key="8">
    <source>
        <dbReference type="EMBL" id="QKG80532.1"/>
    </source>
</evidence>
<dbReference type="InterPro" id="IPR006282">
    <property type="entry name" value="Thi_PPkinase"/>
</dbReference>
<dbReference type="GO" id="GO:0004788">
    <property type="term" value="F:thiamine diphosphokinase activity"/>
    <property type="evidence" value="ECO:0007669"/>
    <property type="project" value="UniProtKB-UniRule"/>
</dbReference>
<dbReference type="SUPFAM" id="SSF63999">
    <property type="entry name" value="Thiamin pyrophosphokinase, catalytic domain"/>
    <property type="match status" value="1"/>
</dbReference>
<feature type="domain" description="Thiamin pyrophosphokinase catalytic" evidence="6">
    <location>
        <begin position="23"/>
        <end position="122"/>
    </location>
</feature>
<dbReference type="RefSeq" id="WP_173075334.1">
    <property type="nucleotide sequence ID" value="NZ_CP041345.1"/>
</dbReference>
<keyword evidence="2" id="KW-0547">Nucleotide-binding</keyword>
<keyword evidence="9" id="KW-1185">Reference proteome</keyword>